<gene>
    <name evidence="1" type="ORF">PYE67_13580</name>
</gene>
<dbReference type="EMBL" id="CP118712">
    <property type="protein sequence ID" value="WGK87157.1"/>
    <property type="molecule type" value="Genomic_DNA"/>
</dbReference>
<organism evidence="1 2">
    <name type="scientific">Vibrio aestuarianus</name>
    <dbReference type="NCBI Taxonomy" id="28171"/>
    <lineage>
        <taxon>Bacteria</taxon>
        <taxon>Pseudomonadati</taxon>
        <taxon>Pseudomonadota</taxon>
        <taxon>Gammaproteobacteria</taxon>
        <taxon>Vibrionales</taxon>
        <taxon>Vibrionaceae</taxon>
        <taxon>Vibrio</taxon>
    </lineage>
</organism>
<reference evidence="1 2" key="1">
    <citation type="submission" date="2022-02" db="EMBL/GenBank/DDBJ databases">
        <title>Emergence and expansion in Europe of a Vibrio aestuarianus clonal complex pathogenic for oysters.</title>
        <authorList>
            <person name="Mesnil A."/>
            <person name="Travers M.-A."/>
        </authorList>
    </citation>
    <scope>NUCLEOTIDE SEQUENCE [LARGE SCALE GENOMIC DNA]</scope>
    <source>
        <strain evidence="1 2">U17</strain>
    </source>
</reference>
<evidence type="ECO:0000313" key="1">
    <source>
        <dbReference type="EMBL" id="WGK87157.1"/>
    </source>
</evidence>
<sequence>MEEKFTYDMFLSDVKSNQRQILDEGIIKVKGAKIYTYIRDDISINASATPTASDQYSIAINKGVLLAIFNYSNDVIRPFYKSYHSQLNVTEELFIRFVCGVMADFVFLHELSHIVRGHFEYLGISQSKKSLSFNLSKLGKSRVAELDADIYGASFLFLRVLGVINSAAVRPEDALCCYTIGLRSIFEILHNDNELEDLTHREAEHPHSQARAFNAYSFGVACPDVISYKQEIMPYYQACAEQYFLVFELLALGNKFNIEAVSDIMPIDVSNWLSEKEKLDALSLMSYESRTFAERLKSNLRYVKNWLRRVKS</sequence>
<proteinExistence type="predicted"/>
<dbReference type="RefSeq" id="WP_261927928.1">
    <property type="nucleotide sequence ID" value="NZ_CALYLG010000378.1"/>
</dbReference>
<accession>A0ABD7YRQ9</accession>
<evidence type="ECO:0008006" key="3">
    <source>
        <dbReference type="Google" id="ProtNLM"/>
    </source>
</evidence>
<dbReference type="AlphaFoldDB" id="A0ABD7YRQ9"/>
<protein>
    <recommendedName>
        <fullName evidence="3">Peptidase M48 domain-containing protein</fullName>
    </recommendedName>
</protein>
<name>A0ABD7YRQ9_9VIBR</name>
<dbReference type="Proteomes" id="UP001241226">
    <property type="component" value="Chromosome 2"/>
</dbReference>
<evidence type="ECO:0000313" key="2">
    <source>
        <dbReference type="Proteomes" id="UP001241226"/>
    </source>
</evidence>